<feature type="non-terminal residue" evidence="1">
    <location>
        <position position="84"/>
    </location>
</feature>
<name>A0A392RAP1_9FABA</name>
<dbReference type="EMBL" id="LXQA010201470">
    <property type="protein sequence ID" value="MCI33094.1"/>
    <property type="molecule type" value="Genomic_DNA"/>
</dbReference>
<dbReference type="AlphaFoldDB" id="A0A392RAP1"/>
<evidence type="ECO:0000313" key="1">
    <source>
        <dbReference type="EMBL" id="MCI33094.1"/>
    </source>
</evidence>
<comment type="caution">
    <text evidence="1">The sequence shown here is derived from an EMBL/GenBank/DDBJ whole genome shotgun (WGS) entry which is preliminary data.</text>
</comment>
<reference evidence="1 2" key="1">
    <citation type="journal article" date="2018" name="Front. Plant Sci.">
        <title>Red Clover (Trifolium pratense) and Zigzag Clover (T. medium) - A Picture of Genomic Similarities and Differences.</title>
        <authorList>
            <person name="Dluhosova J."/>
            <person name="Istvanek J."/>
            <person name="Nedelnik J."/>
            <person name="Repkova J."/>
        </authorList>
    </citation>
    <scope>NUCLEOTIDE SEQUENCE [LARGE SCALE GENOMIC DNA]</scope>
    <source>
        <strain evidence="2">cv. 10/8</strain>
        <tissue evidence="1">Leaf</tissue>
    </source>
</reference>
<accession>A0A392RAP1</accession>
<evidence type="ECO:0000313" key="2">
    <source>
        <dbReference type="Proteomes" id="UP000265520"/>
    </source>
</evidence>
<dbReference type="Proteomes" id="UP000265520">
    <property type="component" value="Unassembled WGS sequence"/>
</dbReference>
<sequence>MVSEQKFRSREEEAAQLFEGSAIAILKFKSSPSSPSTNIVGDGDDDDILLCEDEVDSKAKKCETLDEGRICWAKVGIHPRSPTS</sequence>
<organism evidence="1 2">
    <name type="scientific">Trifolium medium</name>
    <dbReference type="NCBI Taxonomy" id="97028"/>
    <lineage>
        <taxon>Eukaryota</taxon>
        <taxon>Viridiplantae</taxon>
        <taxon>Streptophyta</taxon>
        <taxon>Embryophyta</taxon>
        <taxon>Tracheophyta</taxon>
        <taxon>Spermatophyta</taxon>
        <taxon>Magnoliopsida</taxon>
        <taxon>eudicotyledons</taxon>
        <taxon>Gunneridae</taxon>
        <taxon>Pentapetalae</taxon>
        <taxon>rosids</taxon>
        <taxon>fabids</taxon>
        <taxon>Fabales</taxon>
        <taxon>Fabaceae</taxon>
        <taxon>Papilionoideae</taxon>
        <taxon>50 kb inversion clade</taxon>
        <taxon>NPAAA clade</taxon>
        <taxon>Hologalegina</taxon>
        <taxon>IRL clade</taxon>
        <taxon>Trifolieae</taxon>
        <taxon>Trifolium</taxon>
    </lineage>
</organism>
<keyword evidence="2" id="KW-1185">Reference proteome</keyword>
<protein>
    <submittedName>
        <fullName evidence="1">Uncharacterized protein</fullName>
    </submittedName>
</protein>
<proteinExistence type="predicted"/>